<dbReference type="EMBL" id="JBEWZH010000006">
    <property type="protein sequence ID" value="MFL0162567.1"/>
    <property type="molecule type" value="Genomic_DNA"/>
</dbReference>
<evidence type="ECO:0000313" key="1">
    <source>
        <dbReference type="EMBL" id="MFL0162567.1"/>
    </source>
</evidence>
<keyword evidence="2" id="KW-1185">Reference proteome</keyword>
<gene>
    <name evidence="1" type="ORF">U0R11_09220</name>
</gene>
<proteinExistence type="predicted"/>
<reference evidence="1 2" key="1">
    <citation type="submission" date="2024-07" db="EMBL/GenBank/DDBJ databases">
        <authorList>
            <person name="Pitt A."/>
            <person name="Hahn M.W."/>
        </authorList>
    </citation>
    <scope>NUCLEOTIDE SEQUENCE [LARGE SCALE GENOMIC DNA]</scope>
    <source>
        <strain evidence="1 2">1-SAACH-A3</strain>
    </source>
</reference>
<dbReference type="RefSeq" id="WP_406751411.1">
    <property type="nucleotide sequence ID" value="NZ_JBEWZH010000006.1"/>
</dbReference>
<comment type="caution">
    <text evidence="1">The sequence shown here is derived from an EMBL/GenBank/DDBJ whole genome shotgun (WGS) entry which is preliminary data.</text>
</comment>
<accession>A0ABW8RXC9</accession>
<organism evidence="1 2">
    <name type="scientific">Aquirufa salirivi</name>
    <dbReference type="NCBI Taxonomy" id="3104729"/>
    <lineage>
        <taxon>Bacteria</taxon>
        <taxon>Pseudomonadati</taxon>
        <taxon>Bacteroidota</taxon>
        <taxon>Cytophagia</taxon>
        <taxon>Cytophagales</taxon>
        <taxon>Flectobacillaceae</taxon>
        <taxon>Aquirufa</taxon>
    </lineage>
</organism>
<name>A0ABW8RXC9_9BACT</name>
<sequence length="56" mass="6260">MKNILNESQTNNLDTFISKENRKIWISPQLVHWITDQLENAKGVGADGGAKTYGDV</sequence>
<dbReference type="Proteomes" id="UP001623558">
    <property type="component" value="Unassembled WGS sequence"/>
</dbReference>
<evidence type="ECO:0000313" key="2">
    <source>
        <dbReference type="Proteomes" id="UP001623558"/>
    </source>
</evidence>
<protein>
    <submittedName>
        <fullName evidence="1">Uncharacterized protein</fullName>
    </submittedName>
</protein>